<reference evidence="1 2" key="1">
    <citation type="submission" date="2021-06" db="EMBL/GenBank/DDBJ databases">
        <authorList>
            <person name="Palmer J.M."/>
        </authorList>
    </citation>
    <scope>NUCLEOTIDE SEQUENCE [LARGE SCALE GENOMIC DNA]</scope>
    <source>
        <strain evidence="1 2">MEX-2019</strain>
        <tissue evidence="1">Muscle</tissue>
    </source>
</reference>
<name>A0AAV9SG15_9TELE</name>
<protein>
    <submittedName>
        <fullName evidence="1">Uncharacterized protein</fullName>
    </submittedName>
</protein>
<organism evidence="1 2">
    <name type="scientific">Crenichthys baileyi</name>
    <name type="common">White River springfish</name>
    <dbReference type="NCBI Taxonomy" id="28760"/>
    <lineage>
        <taxon>Eukaryota</taxon>
        <taxon>Metazoa</taxon>
        <taxon>Chordata</taxon>
        <taxon>Craniata</taxon>
        <taxon>Vertebrata</taxon>
        <taxon>Euteleostomi</taxon>
        <taxon>Actinopterygii</taxon>
        <taxon>Neopterygii</taxon>
        <taxon>Teleostei</taxon>
        <taxon>Neoteleostei</taxon>
        <taxon>Acanthomorphata</taxon>
        <taxon>Ovalentaria</taxon>
        <taxon>Atherinomorphae</taxon>
        <taxon>Cyprinodontiformes</taxon>
        <taxon>Goodeidae</taxon>
        <taxon>Crenichthys</taxon>
    </lineage>
</organism>
<gene>
    <name evidence="1" type="ORF">CRENBAI_007961</name>
</gene>
<feature type="non-terminal residue" evidence="1">
    <location>
        <position position="1"/>
    </location>
</feature>
<keyword evidence="2" id="KW-1185">Reference proteome</keyword>
<comment type="caution">
    <text evidence="1">The sequence shown here is derived from an EMBL/GenBank/DDBJ whole genome shotgun (WGS) entry which is preliminary data.</text>
</comment>
<proteinExistence type="predicted"/>
<accession>A0AAV9SG15</accession>
<evidence type="ECO:0000313" key="1">
    <source>
        <dbReference type="EMBL" id="KAK5619749.1"/>
    </source>
</evidence>
<dbReference type="AlphaFoldDB" id="A0AAV9SG15"/>
<evidence type="ECO:0000313" key="2">
    <source>
        <dbReference type="Proteomes" id="UP001311232"/>
    </source>
</evidence>
<sequence>FQLIYENSHRTESMARSFINMDRERRMSDSSRSDAAAATEGFTDDSSIYRTLSMSKD</sequence>
<dbReference type="Proteomes" id="UP001311232">
    <property type="component" value="Unassembled WGS sequence"/>
</dbReference>
<dbReference type="EMBL" id="JAHHUM010000456">
    <property type="protein sequence ID" value="KAK5619749.1"/>
    <property type="molecule type" value="Genomic_DNA"/>
</dbReference>